<dbReference type="AlphaFoldDB" id="A0A6N7Y6C1"/>
<dbReference type="NCBIfam" id="NF033517">
    <property type="entry name" value="transpos_IS66"/>
    <property type="match status" value="1"/>
</dbReference>
<reference evidence="5 6" key="1">
    <citation type="submission" date="2019-08" db="EMBL/GenBank/DDBJ databases">
        <title>In-depth cultivation of the pig gut microbiome towards novel bacterial diversity and tailored functional studies.</title>
        <authorList>
            <person name="Wylensek D."/>
            <person name="Hitch T.C.A."/>
            <person name="Clavel T."/>
        </authorList>
    </citation>
    <scope>NUCLEOTIDE SEQUENCE [LARGE SCALE GENOMIC DNA]</scope>
    <source>
        <strain evidence="5 6">BSM-383-APC-4H</strain>
    </source>
</reference>
<dbReference type="InterPro" id="IPR024463">
    <property type="entry name" value="Transposase_TnpC_homeodom"/>
</dbReference>
<evidence type="ECO:0000259" key="2">
    <source>
        <dbReference type="Pfam" id="PF03050"/>
    </source>
</evidence>
<dbReference type="PANTHER" id="PTHR33678">
    <property type="entry name" value="BLL1576 PROTEIN"/>
    <property type="match status" value="1"/>
</dbReference>
<evidence type="ECO:0000313" key="6">
    <source>
        <dbReference type="Proteomes" id="UP000433359"/>
    </source>
</evidence>
<dbReference type="Pfam" id="PF03050">
    <property type="entry name" value="DDE_Tnp_IS66"/>
    <property type="match status" value="1"/>
</dbReference>
<protein>
    <submittedName>
        <fullName evidence="5">IS66 family transposase</fullName>
    </submittedName>
</protein>
<dbReference type="Proteomes" id="UP000433359">
    <property type="component" value="Unassembled WGS sequence"/>
</dbReference>
<gene>
    <name evidence="5" type="ORF">FYJ25_14350</name>
</gene>
<name>A0A6N7Y6C1_9FIRM</name>
<dbReference type="EMBL" id="VULP01000056">
    <property type="protein sequence ID" value="MSU83472.1"/>
    <property type="molecule type" value="Genomic_DNA"/>
</dbReference>
<dbReference type="Pfam" id="PF13817">
    <property type="entry name" value="DDE_Tnp_IS66_C"/>
    <property type="match status" value="1"/>
</dbReference>
<dbReference type="InterPro" id="IPR039552">
    <property type="entry name" value="IS66_C"/>
</dbReference>
<dbReference type="InterPro" id="IPR052344">
    <property type="entry name" value="Transposase-related"/>
</dbReference>
<keyword evidence="1" id="KW-0175">Coiled coil</keyword>
<proteinExistence type="predicted"/>
<evidence type="ECO:0000259" key="3">
    <source>
        <dbReference type="Pfam" id="PF13007"/>
    </source>
</evidence>
<sequence>MAEIFSRDELNQCSKEVLITLFLKLQEQMIEMNGKLDRLAEQLAVAQNHRYGRKSEKLDVIDGQLCFTFNEAEALLENIYVVEPVEEDVIQAVVKRTKKKGKRKEDLSSLPVETISHTLSKEELTDIFGENGWKQLPDETYMRVKVEPAKYTVEEHHVCVYAGKTTDKIVKAFRPKSLLRNSIATPSLVASIMNAKYVNGMPLDRIATDFKRNGVNISKQVMANWVIRCSERYLSPVYYRLHELLLEYDVIQQDETPVEVTKDGRPANSKSFMWVYRSGKYHTDRVIILYEYQKTRKAEHPQKFLKGFHGVCECDAYAVYEKMDRENPDITFAFCHAHARRYFAEALKAIPKEQRDKAKGTVAHEALERIAGIYHMDNQLAELSAEERYRKRQLLVRPLVEALFSWLKKVRDEKMVPEGGKTMKGVNYYLNHEKQFREFLNHGNVPIDNNATESALRNFCMHKHTWRLIDTINGAKASALVYSIVETAKANGLNPFRYLEFLLTEMMEHEEDTDYSFIDDLLPWSESIPDICKMENKKER</sequence>
<comment type="caution">
    <text evidence="5">The sequence shown here is derived from an EMBL/GenBank/DDBJ whole genome shotgun (WGS) entry which is preliminary data.</text>
</comment>
<feature type="coiled-coil region" evidence="1">
    <location>
        <begin position="22"/>
        <end position="49"/>
    </location>
</feature>
<feature type="domain" description="Transposase IS66 central" evidence="2">
    <location>
        <begin position="182"/>
        <end position="476"/>
    </location>
</feature>
<organism evidence="5 6">
    <name type="scientific">Anaerobutyricum soehngenii</name>
    <dbReference type="NCBI Taxonomy" id="105843"/>
    <lineage>
        <taxon>Bacteria</taxon>
        <taxon>Bacillati</taxon>
        <taxon>Bacillota</taxon>
        <taxon>Clostridia</taxon>
        <taxon>Lachnospirales</taxon>
        <taxon>Lachnospiraceae</taxon>
        <taxon>Anaerobutyricum</taxon>
    </lineage>
</organism>
<feature type="domain" description="Transposase TnpC homeodomain" evidence="3">
    <location>
        <begin position="38"/>
        <end position="115"/>
    </location>
</feature>
<accession>A0A6N7Y6C1</accession>
<evidence type="ECO:0000259" key="4">
    <source>
        <dbReference type="Pfam" id="PF13817"/>
    </source>
</evidence>
<feature type="domain" description="Transposase IS66 C-terminal" evidence="4">
    <location>
        <begin position="483"/>
        <end position="524"/>
    </location>
</feature>
<dbReference type="RefSeq" id="WP_154581589.1">
    <property type="nucleotide sequence ID" value="NZ_VULP01000056.1"/>
</dbReference>
<dbReference type="InterPro" id="IPR004291">
    <property type="entry name" value="Transposase_IS66_central"/>
</dbReference>
<evidence type="ECO:0000256" key="1">
    <source>
        <dbReference type="SAM" id="Coils"/>
    </source>
</evidence>
<evidence type="ECO:0000313" key="5">
    <source>
        <dbReference type="EMBL" id="MSU83472.1"/>
    </source>
</evidence>
<dbReference type="Pfam" id="PF13007">
    <property type="entry name" value="LZ_Tnp_IS66"/>
    <property type="match status" value="1"/>
</dbReference>